<name>A0ABW0QWG0_9BACL</name>
<evidence type="ECO:0000259" key="10">
    <source>
        <dbReference type="PROSITE" id="PS50110"/>
    </source>
</evidence>
<organism evidence="12 13">
    <name type="scientific">Cohnella yongneupensis</name>
    <dbReference type="NCBI Taxonomy" id="425006"/>
    <lineage>
        <taxon>Bacteria</taxon>
        <taxon>Bacillati</taxon>
        <taxon>Bacillota</taxon>
        <taxon>Bacilli</taxon>
        <taxon>Bacillales</taxon>
        <taxon>Paenibacillaceae</taxon>
        <taxon>Cohnella</taxon>
    </lineage>
</organism>
<dbReference type="PROSITE" id="PS01124">
    <property type="entry name" value="HTH_ARAC_FAMILY_2"/>
    <property type="match status" value="1"/>
</dbReference>
<dbReference type="PROSITE" id="PS50887">
    <property type="entry name" value="GGDEF"/>
    <property type="match status" value="1"/>
</dbReference>
<keyword evidence="4" id="KW-0902">Two-component regulatory system</keyword>
<feature type="domain" description="Response regulatory" evidence="10">
    <location>
        <begin position="3"/>
        <end position="120"/>
    </location>
</feature>
<keyword evidence="13" id="KW-1185">Reference proteome</keyword>
<dbReference type="Pfam" id="PF12833">
    <property type="entry name" value="HTH_18"/>
    <property type="match status" value="1"/>
</dbReference>
<dbReference type="InterPro" id="IPR000160">
    <property type="entry name" value="GGDEF_dom"/>
</dbReference>
<dbReference type="PROSITE" id="PS50110">
    <property type="entry name" value="RESPONSE_REGULATORY"/>
    <property type="match status" value="1"/>
</dbReference>
<dbReference type="Gene3D" id="3.40.50.2300">
    <property type="match status" value="1"/>
</dbReference>
<evidence type="ECO:0000313" key="13">
    <source>
        <dbReference type="Proteomes" id="UP001596108"/>
    </source>
</evidence>
<evidence type="ECO:0000256" key="6">
    <source>
        <dbReference type="ARBA" id="ARBA00023125"/>
    </source>
</evidence>
<keyword evidence="7" id="KW-0804">Transcription</keyword>
<dbReference type="InterPro" id="IPR009057">
    <property type="entry name" value="Homeodomain-like_sf"/>
</dbReference>
<accession>A0ABW0QWG0</accession>
<dbReference type="SUPFAM" id="SSF52172">
    <property type="entry name" value="CheY-like"/>
    <property type="match status" value="1"/>
</dbReference>
<gene>
    <name evidence="12" type="ORF">ACFPQ4_06500</name>
</gene>
<sequence>MIRILLVDDEPIIRKGIRVSIDWEALGMEIVGEAGNGADALRLAASLKPNIVMTDIRMPSMDGLTLADQLRQQLPDTKIVIVSGYEDFAYARKAISVGVNDYLLKPVGAENLIEVLAGLKETILQAEASKSSRQSQEHVWNENYPTIKSSFINKLLKGGYASDVAILAKADSLRVNLTGPDYAIAAIAIDDFGPMTDRMPESGRQLLKYAIMNISEEIILSKTAGVVVYGEQDQLIALISADELTGEFMESLAQEIQVAIRQYIKLSVSIGLGGIRDNLLELAASYAEALDALRTNKDDLAPSFRMMVASSIQYIEQHYAEDFSLADIAGTVYVTPNYLSRVFKEETGMNFVHWLNRYRVEKAKLFLCEPGAKTYEVAARVGYGDYKYFSTMFKKHAGCTPKEFKDQRRI</sequence>
<dbReference type="InterPro" id="IPR001789">
    <property type="entry name" value="Sig_transdc_resp-reg_receiver"/>
</dbReference>
<reference evidence="13" key="1">
    <citation type="journal article" date="2019" name="Int. J. Syst. Evol. Microbiol.">
        <title>The Global Catalogue of Microorganisms (GCM) 10K type strain sequencing project: providing services to taxonomists for standard genome sequencing and annotation.</title>
        <authorList>
            <consortium name="The Broad Institute Genomics Platform"/>
            <consortium name="The Broad Institute Genome Sequencing Center for Infectious Disease"/>
            <person name="Wu L."/>
            <person name="Ma J."/>
        </authorList>
    </citation>
    <scope>NUCLEOTIDE SEQUENCE [LARGE SCALE GENOMIC DNA]</scope>
    <source>
        <strain evidence="13">CGMCC 1.18578</strain>
    </source>
</reference>
<dbReference type="SUPFAM" id="SSF46689">
    <property type="entry name" value="Homeodomain-like"/>
    <property type="match status" value="2"/>
</dbReference>
<dbReference type="InterPro" id="IPR011006">
    <property type="entry name" value="CheY-like_superfamily"/>
</dbReference>
<keyword evidence="2" id="KW-0963">Cytoplasm</keyword>
<evidence type="ECO:0000256" key="1">
    <source>
        <dbReference type="ARBA" id="ARBA00004496"/>
    </source>
</evidence>
<evidence type="ECO:0000313" key="12">
    <source>
        <dbReference type="EMBL" id="MFC5529100.1"/>
    </source>
</evidence>
<feature type="domain" description="GGDEF" evidence="11">
    <location>
        <begin position="180"/>
        <end position="311"/>
    </location>
</feature>
<dbReference type="InterPro" id="IPR051552">
    <property type="entry name" value="HptR"/>
</dbReference>
<protein>
    <submittedName>
        <fullName evidence="12">Response regulator</fullName>
    </submittedName>
</protein>
<dbReference type="Pfam" id="PF00072">
    <property type="entry name" value="Response_reg"/>
    <property type="match status" value="1"/>
</dbReference>
<evidence type="ECO:0000256" key="7">
    <source>
        <dbReference type="ARBA" id="ARBA00023163"/>
    </source>
</evidence>
<dbReference type="Pfam" id="PF17853">
    <property type="entry name" value="GGDEF_2"/>
    <property type="match status" value="1"/>
</dbReference>
<evidence type="ECO:0000259" key="9">
    <source>
        <dbReference type="PROSITE" id="PS01124"/>
    </source>
</evidence>
<dbReference type="InterPro" id="IPR041522">
    <property type="entry name" value="CdaR_GGDEF"/>
</dbReference>
<evidence type="ECO:0000256" key="5">
    <source>
        <dbReference type="ARBA" id="ARBA00023015"/>
    </source>
</evidence>
<dbReference type="EMBL" id="JBHSNC010000020">
    <property type="protein sequence ID" value="MFC5529100.1"/>
    <property type="molecule type" value="Genomic_DNA"/>
</dbReference>
<dbReference type="SMART" id="SM00448">
    <property type="entry name" value="REC"/>
    <property type="match status" value="1"/>
</dbReference>
<dbReference type="Proteomes" id="UP001596108">
    <property type="component" value="Unassembled WGS sequence"/>
</dbReference>
<proteinExistence type="predicted"/>
<keyword evidence="5" id="KW-0805">Transcription regulation</keyword>
<keyword evidence="3 8" id="KW-0597">Phosphoprotein</keyword>
<dbReference type="InterPro" id="IPR018060">
    <property type="entry name" value="HTH_AraC"/>
</dbReference>
<dbReference type="Gene3D" id="1.10.10.60">
    <property type="entry name" value="Homeodomain-like"/>
    <property type="match status" value="2"/>
</dbReference>
<feature type="domain" description="HTH araC/xylS-type" evidence="9">
    <location>
        <begin position="309"/>
        <end position="407"/>
    </location>
</feature>
<dbReference type="PANTHER" id="PTHR42713">
    <property type="entry name" value="HISTIDINE KINASE-RELATED"/>
    <property type="match status" value="1"/>
</dbReference>
<dbReference type="CDD" id="cd17536">
    <property type="entry name" value="REC_YesN-like"/>
    <property type="match status" value="1"/>
</dbReference>
<feature type="modified residue" description="4-aspartylphosphate" evidence="8">
    <location>
        <position position="55"/>
    </location>
</feature>
<evidence type="ECO:0000256" key="4">
    <source>
        <dbReference type="ARBA" id="ARBA00023012"/>
    </source>
</evidence>
<evidence type="ECO:0000256" key="2">
    <source>
        <dbReference type="ARBA" id="ARBA00022490"/>
    </source>
</evidence>
<evidence type="ECO:0000259" key="11">
    <source>
        <dbReference type="PROSITE" id="PS50887"/>
    </source>
</evidence>
<dbReference type="PANTHER" id="PTHR42713:SF3">
    <property type="entry name" value="TRANSCRIPTIONAL REGULATORY PROTEIN HPTR"/>
    <property type="match status" value="1"/>
</dbReference>
<dbReference type="RefSeq" id="WP_378110972.1">
    <property type="nucleotide sequence ID" value="NZ_JBHSNC010000020.1"/>
</dbReference>
<comment type="caution">
    <text evidence="12">The sequence shown here is derived from an EMBL/GenBank/DDBJ whole genome shotgun (WGS) entry which is preliminary data.</text>
</comment>
<keyword evidence="6" id="KW-0238">DNA-binding</keyword>
<dbReference type="SMART" id="SM00342">
    <property type="entry name" value="HTH_ARAC"/>
    <property type="match status" value="1"/>
</dbReference>
<evidence type="ECO:0000256" key="3">
    <source>
        <dbReference type="ARBA" id="ARBA00022553"/>
    </source>
</evidence>
<evidence type="ECO:0000256" key="8">
    <source>
        <dbReference type="PROSITE-ProRule" id="PRU00169"/>
    </source>
</evidence>
<comment type="subcellular location">
    <subcellularLocation>
        <location evidence="1">Cytoplasm</location>
    </subcellularLocation>
</comment>